<proteinExistence type="predicted"/>
<dbReference type="GO" id="GO:0071456">
    <property type="term" value="P:cellular response to hypoxia"/>
    <property type="evidence" value="ECO:0007669"/>
    <property type="project" value="TreeGrafter"/>
</dbReference>
<dbReference type="AlphaFoldDB" id="A0A813GQK1"/>
<evidence type="ECO:0000313" key="10">
    <source>
        <dbReference type="Proteomes" id="UP000654075"/>
    </source>
</evidence>
<accession>A0A813GQK1</accession>
<keyword evidence="3" id="KW-0847">Vitamin C</keyword>
<organism evidence="9 10">
    <name type="scientific">Polarella glacialis</name>
    <name type="common">Dinoflagellate</name>
    <dbReference type="NCBI Taxonomy" id="89957"/>
    <lineage>
        <taxon>Eukaryota</taxon>
        <taxon>Sar</taxon>
        <taxon>Alveolata</taxon>
        <taxon>Dinophyceae</taxon>
        <taxon>Suessiales</taxon>
        <taxon>Suessiaceae</taxon>
        <taxon>Polarella</taxon>
    </lineage>
</organism>
<evidence type="ECO:0000256" key="7">
    <source>
        <dbReference type="SAM" id="Coils"/>
    </source>
</evidence>
<dbReference type="InterPro" id="IPR051559">
    <property type="entry name" value="HIF_prolyl_hydroxylases"/>
</dbReference>
<feature type="domain" description="Fe2OG dioxygenase" evidence="8">
    <location>
        <begin position="311"/>
        <end position="410"/>
    </location>
</feature>
<dbReference type="PANTHER" id="PTHR12907:SF26">
    <property type="entry name" value="HIF PROLYL HYDROXYLASE, ISOFORM C"/>
    <property type="match status" value="1"/>
</dbReference>
<keyword evidence="4" id="KW-0223">Dioxygenase</keyword>
<dbReference type="InterPro" id="IPR006620">
    <property type="entry name" value="Pro_4_hyd_alph"/>
</dbReference>
<evidence type="ECO:0000256" key="1">
    <source>
        <dbReference type="ARBA" id="ARBA00001961"/>
    </source>
</evidence>
<keyword evidence="2" id="KW-0479">Metal-binding</keyword>
<dbReference type="PROSITE" id="PS51471">
    <property type="entry name" value="FE2OG_OXY"/>
    <property type="match status" value="1"/>
</dbReference>
<evidence type="ECO:0000256" key="5">
    <source>
        <dbReference type="ARBA" id="ARBA00023002"/>
    </source>
</evidence>
<dbReference type="GO" id="GO:0008198">
    <property type="term" value="F:ferrous iron binding"/>
    <property type="evidence" value="ECO:0007669"/>
    <property type="project" value="TreeGrafter"/>
</dbReference>
<keyword evidence="6" id="KW-0408">Iron</keyword>
<evidence type="ECO:0000256" key="3">
    <source>
        <dbReference type="ARBA" id="ARBA00022896"/>
    </source>
</evidence>
<comment type="caution">
    <text evidence="9">The sequence shown here is derived from an EMBL/GenBank/DDBJ whole genome shotgun (WGS) entry which is preliminary data.</text>
</comment>
<sequence length="517" mass="56526">MHLGLGAPFTFLGDGRYPGDGGPALQRLWVWLRWRAIKNCPGRYTTSERCVRTEDPEALLARGGTLLARPVGPDLHHPRPVNISLPGKDPIQIFRLPGGGGLLTYCKPDGTFVHTLNTESGLARKVDALGISVDELLRSEVSAGMAAEAAAASATAAALRACVEVLPYLVDSEKNASAYALILKFRRAAAGVPSGVLNQEFGSVQEHASTQRKSRRRFVVTSMLVGDINASRSLVANDTQGRRRSAFAEASEEAMPANILPDEASCKIQGAFCYVHVVEEVKVEVNLDTGEQGFAEAPEDEVVLALGGVDFREYAMVTCYPGETRSRYLRHCDVSRGAVLTAIYYLNEDWNAEDGGCLRIFCDGKLQTRIKEDILPVANRLLLFWASDEVPHEVLATKRDRFTITLWFKRAAEAVQGPNFLTDLLLRHNPVSPLSMAAAVQAAGCAEGVVQQVQRLERLVHNMEEAAKVAILEPLVATICRQCGASAPEGAAGTDEFERHWFCLSCWHSWDQREGKK</sequence>
<name>A0A813GQK1_POLGL</name>
<dbReference type="Gene3D" id="2.60.120.620">
    <property type="entry name" value="q2cbj1_9rhob like domain"/>
    <property type="match status" value="1"/>
</dbReference>
<evidence type="ECO:0000259" key="8">
    <source>
        <dbReference type="PROSITE" id="PS51471"/>
    </source>
</evidence>
<evidence type="ECO:0000313" key="9">
    <source>
        <dbReference type="EMBL" id="CAE8627573.1"/>
    </source>
</evidence>
<feature type="coiled-coil region" evidence="7">
    <location>
        <begin position="446"/>
        <end position="473"/>
    </location>
</feature>
<dbReference type="PANTHER" id="PTHR12907">
    <property type="entry name" value="EGL NINE HOMOLOG-RELATED"/>
    <property type="match status" value="1"/>
</dbReference>
<keyword evidence="10" id="KW-1185">Reference proteome</keyword>
<dbReference type="EMBL" id="CAJNNV010029210">
    <property type="protein sequence ID" value="CAE8627573.1"/>
    <property type="molecule type" value="Genomic_DNA"/>
</dbReference>
<dbReference type="Proteomes" id="UP000654075">
    <property type="component" value="Unassembled WGS sequence"/>
</dbReference>
<comment type="cofactor">
    <cofactor evidence="1">
        <name>L-ascorbate</name>
        <dbReference type="ChEBI" id="CHEBI:38290"/>
    </cofactor>
</comment>
<reference evidence="9" key="1">
    <citation type="submission" date="2021-02" db="EMBL/GenBank/DDBJ databases">
        <authorList>
            <person name="Dougan E. K."/>
            <person name="Rhodes N."/>
            <person name="Thang M."/>
            <person name="Chan C."/>
        </authorList>
    </citation>
    <scope>NUCLEOTIDE SEQUENCE</scope>
</reference>
<gene>
    <name evidence="9" type="ORF">PGLA1383_LOCUS44301</name>
</gene>
<keyword evidence="7" id="KW-0175">Coiled coil</keyword>
<dbReference type="GO" id="GO:0031418">
    <property type="term" value="F:L-ascorbic acid binding"/>
    <property type="evidence" value="ECO:0007669"/>
    <property type="project" value="UniProtKB-KW"/>
</dbReference>
<dbReference type="SMART" id="SM00702">
    <property type="entry name" value="P4Hc"/>
    <property type="match status" value="1"/>
</dbReference>
<dbReference type="GO" id="GO:0031543">
    <property type="term" value="F:peptidyl-proline dioxygenase activity"/>
    <property type="evidence" value="ECO:0007669"/>
    <property type="project" value="TreeGrafter"/>
</dbReference>
<dbReference type="OrthoDB" id="76265at2759"/>
<dbReference type="InterPro" id="IPR005123">
    <property type="entry name" value="Oxoglu/Fe-dep_dioxygenase_dom"/>
</dbReference>
<dbReference type="Pfam" id="PF13640">
    <property type="entry name" value="2OG-FeII_Oxy_3"/>
    <property type="match status" value="1"/>
</dbReference>
<evidence type="ECO:0000256" key="2">
    <source>
        <dbReference type="ARBA" id="ARBA00022723"/>
    </source>
</evidence>
<evidence type="ECO:0000256" key="6">
    <source>
        <dbReference type="ARBA" id="ARBA00023004"/>
    </source>
</evidence>
<dbReference type="InterPro" id="IPR044862">
    <property type="entry name" value="Pro_4_hyd_alph_FE2OG_OXY"/>
</dbReference>
<protein>
    <recommendedName>
        <fullName evidence="8">Fe2OG dioxygenase domain-containing protein</fullName>
    </recommendedName>
</protein>
<evidence type="ECO:0000256" key="4">
    <source>
        <dbReference type="ARBA" id="ARBA00022964"/>
    </source>
</evidence>
<keyword evidence="5" id="KW-0560">Oxidoreductase</keyword>